<dbReference type="SMART" id="SM00387">
    <property type="entry name" value="HATPase_c"/>
    <property type="match status" value="1"/>
</dbReference>
<dbReference type="KEGG" id="srub:C2R22_08880"/>
<keyword evidence="5" id="KW-0418">Kinase</keyword>
<dbReference type="Gene3D" id="3.30.450.20">
    <property type="entry name" value="PAS domain"/>
    <property type="match status" value="1"/>
</dbReference>
<organism evidence="9 10">
    <name type="scientific">Salinigranum rubrum</name>
    <dbReference type="NCBI Taxonomy" id="755307"/>
    <lineage>
        <taxon>Archaea</taxon>
        <taxon>Methanobacteriati</taxon>
        <taxon>Methanobacteriota</taxon>
        <taxon>Stenosarchaea group</taxon>
        <taxon>Halobacteria</taxon>
        <taxon>Halobacteriales</taxon>
        <taxon>Haloferacaceae</taxon>
        <taxon>Salinigranum</taxon>
    </lineage>
</organism>
<feature type="region of interest" description="Disordered" evidence="7">
    <location>
        <begin position="1"/>
        <end position="44"/>
    </location>
</feature>
<dbReference type="CDD" id="cd00075">
    <property type="entry name" value="HATPase"/>
    <property type="match status" value="1"/>
</dbReference>
<dbReference type="SUPFAM" id="SSF47384">
    <property type="entry name" value="Homodimeric domain of signal transducing histidine kinase"/>
    <property type="match status" value="1"/>
</dbReference>
<dbReference type="PROSITE" id="PS50109">
    <property type="entry name" value="HIS_KIN"/>
    <property type="match status" value="1"/>
</dbReference>
<dbReference type="Gene3D" id="1.10.287.130">
    <property type="match status" value="1"/>
</dbReference>
<gene>
    <name evidence="9" type="ORF">C2R22_08880</name>
</gene>
<dbReference type="SUPFAM" id="SSF55785">
    <property type="entry name" value="PYP-like sensor domain (PAS domain)"/>
    <property type="match status" value="1"/>
</dbReference>
<dbReference type="PANTHER" id="PTHR43711">
    <property type="entry name" value="TWO-COMPONENT HISTIDINE KINASE"/>
    <property type="match status" value="1"/>
</dbReference>
<evidence type="ECO:0000256" key="3">
    <source>
        <dbReference type="ARBA" id="ARBA00022553"/>
    </source>
</evidence>
<dbReference type="InterPro" id="IPR004358">
    <property type="entry name" value="Sig_transdc_His_kin-like_C"/>
</dbReference>
<dbReference type="Proteomes" id="UP000236584">
    <property type="component" value="Chromosome"/>
</dbReference>
<keyword evidence="6" id="KW-0902">Two-component regulatory system</keyword>
<evidence type="ECO:0000256" key="1">
    <source>
        <dbReference type="ARBA" id="ARBA00000085"/>
    </source>
</evidence>
<evidence type="ECO:0000313" key="10">
    <source>
        <dbReference type="Proteomes" id="UP000236584"/>
    </source>
</evidence>
<dbReference type="InterPro" id="IPR036097">
    <property type="entry name" value="HisK_dim/P_sf"/>
</dbReference>
<sequence>MRPVRHRSHVARRLRRTNSPGRDGPVRRRGGVPARPSRGRHRARGESRYLDAVVTPIANSRLLGWSVVFRDITAHKRHQRELQRQNGRLDEFASVVAHDLRNPLSVAQGRVTLARRESDSEHLESATRSLDRIETIVDDTLTLARQGKSVGQMDPVDLRAVVEGCWRTVSTDDARLDVAADATVRADPDRLRHIVENLVRNSVEHGGPDVAIGVGPIGDEGFYVEDNGPGIPEETRQTIFDPAYTTDRNGVGLGLTIVKRIAEAHGWTVTVTEGSMGGARFEFRGVEVVSEPASAPDSAGDEET</sequence>
<name>A0A2I8VIJ9_9EURY</name>
<dbReference type="EC" id="2.7.13.3" evidence="2"/>
<keyword evidence="10" id="KW-1185">Reference proteome</keyword>
<evidence type="ECO:0000256" key="4">
    <source>
        <dbReference type="ARBA" id="ARBA00022679"/>
    </source>
</evidence>
<feature type="compositionally biased region" description="Basic residues" evidence="7">
    <location>
        <begin position="1"/>
        <end position="16"/>
    </location>
</feature>
<evidence type="ECO:0000313" key="9">
    <source>
        <dbReference type="EMBL" id="AUV81748.1"/>
    </source>
</evidence>
<feature type="domain" description="Histidine kinase" evidence="8">
    <location>
        <begin position="95"/>
        <end position="284"/>
    </location>
</feature>
<evidence type="ECO:0000256" key="2">
    <source>
        <dbReference type="ARBA" id="ARBA00012438"/>
    </source>
</evidence>
<reference evidence="9 10" key="1">
    <citation type="submission" date="2018-01" db="EMBL/GenBank/DDBJ databases">
        <title>Complete genome sequence of Salinigranum rubrum GX10T, an extremely halophilic archaeon isolated from a marine solar saltern.</title>
        <authorList>
            <person name="Han S."/>
        </authorList>
    </citation>
    <scope>NUCLEOTIDE SEQUENCE [LARGE SCALE GENOMIC DNA]</scope>
    <source>
        <strain evidence="9 10">GX10</strain>
    </source>
</reference>
<dbReference type="GO" id="GO:0000155">
    <property type="term" value="F:phosphorelay sensor kinase activity"/>
    <property type="evidence" value="ECO:0007669"/>
    <property type="project" value="InterPro"/>
</dbReference>
<dbReference type="EMBL" id="CP026309">
    <property type="protein sequence ID" value="AUV81748.1"/>
    <property type="molecule type" value="Genomic_DNA"/>
</dbReference>
<dbReference type="PANTHER" id="PTHR43711:SF1">
    <property type="entry name" value="HISTIDINE KINASE 1"/>
    <property type="match status" value="1"/>
</dbReference>
<dbReference type="InterPro" id="IPR003594">
    <property type="entry name" value="HATPase_dom"/>
</dbReference>
<dbReference type="InterPro" id="IPR035965">
    <property type="entry name" value="PAS-like_dom_sf"/>
</dbReference>
<dbReference type="Pfam" id="PF00512">
    <property type="entry name" value="HisKA"/>
    <property type="match status" value="1"/>
</dbReference>
<keyword evidence="4" id="KW-0808">Transferase</keyword>
<dbReference type="InterPro" id="IPR005467">
    <property type="entry name" value="His_kinase_dom"/>
</dbReference>
<dbReference type="AlphaFoldDB" id="A0A2I8VIJ9"/>
<keyword evidence="3" id="KW-0597">Phosphoprotein</keyword>
<dbReference type="InterPro" id="IPR036890">
    <property type="entry name" value="HATPase_C_sf"/>
</dbReference>
<comment type="catalytic activity">
    <reaction evidence="1">
        <text>ATP + protein L-histidine = ADP + protein N-phospho-L-histidine.</text>
        <dbReference type="EC" id="2.7.13.3"/>
    </reaction>
</comment>
<dbReference type="InterPro" id="IPR050736">
    <property type="entry name" value="Sensor_HK_Regulatory"/>
</dbReference>
<dbReference type="InterPro" id="IPR003661">
    <property type="entry name" value="HisK_dim/P_dom"/>
</dbReference>
<accession>A0A2I8VIJ9</accession>
<dbReference type="Gene3D" id="3.30.565.10">
    <property type="entry name" value="Histidine kinase-like ATPase, C-terminal domain"/>
    <property type="match status" value="1"/>
</dbReference>
<evidence type="ECO:0000256" key="7">
    <source>
        <dbReference type="SAM" id="MobiDB-lite"/>
    </source>
</evidence>
<evidence type="ECO:0000256" key="6">
    <source>
        <dbReference type="ARBA" id="ARBA00023012"/>
    </source>
</evidence>
<evidence type="ECO:0000259" key="8">
    <source>
        <dbReference type="PROSITE" id="PS50109"/>
    </source>
</evidence>
<dbReference type="Pfam" id="PF02518">
    <property type="entry name" value="HATPase_c"/>
    <property type="match status" value="1"/>
</dbReference>
<dbReference type="SMART" id="SM00388">
    <property type="entry name" value="HisKA"/>
    <property type="match status" value="1"/>
</dbReference>
<evidence type="ECO:0000256" key="5">
    <source>
        <dbReference type="ARBA" id="ARBA00022777"/>
    </source>
</evidence>
<dbReference type="CDD" id="cd00082">
    <property type="entry name" value="HisKA"/>
    <property type="match status" value="1"/>
</dbReference>
<protein>
    <recommendedName>
        <fullName evidence="2">histidine kinase</fullName>
        <ecNumber evidence="2">2.7.13.3</ecNumber>
    </recommendedName>
</protein>
<dbReference type="PRINTS" id="PR00344">
    <property type="entry name" value="BCTRLSENSOR"/>
</dbReference>
<dbReference type="SUPFAM" id="SSF55874">
    <property type="entry name" value="ATPase domain of HSP90 chaperone/DNA topoisomerase II/histidine kinase"/>
    <property type="match status" value="1"/>
</dbReference>
<proteinExistence type="predicted"/>